<keyword evidence="2" id="KW-1133">Transmembrane helix</keyword>
<feature type="compositionally biased region" description="Acidic residues" evidence="1">
    <location>
        <begin position="407"/>
        <end position="416"/>
    </location>
</feature>
<feature type="compositionally biased region" description="Basic and acidic residues" evidence="1">
    <location>
        <begin position="391"/>
        <end position="406"/>
    </location>
</feature>
<evidence type="ECO:0000313" key="5">
    <source>
        <dbReference type="Proteomes" id="UP000187209"/>
    </source>
</evidence>
<keyword evidence="2" id="KW-0472">Membrane</keyword>
<dbReference type="CDD" id="cd00177">
    <property type="entry name" value="START"/>
    <property type="match status" value="1"/>
</dbReference>
<feature type="transmembrane region" description="Helical" evidence="2">
    <location>
        <begin position="43"/>
        <end position="59"/>
    </location>
</feature>
<comment type="caution">
    <text evidence="4">The sequence shown here is derived from an EMBL/GenBank/DDBJ whole genome shotgun (WGS) entry which is preliminary data.</text>
</comment>
<dbReference type="GO" id="GO:0008289">
    <property type="term" value="F:lipid binding"/>
    <property type="evidence" value="ECO:0007669"/>
    <property type="project" value="InterPro"/>
</dbReference>
<dbReference type="Proteomes" id="UP000187209">
    <property type="component" value="Unassembled WGS sequence"/>
</dbReference>
<dbReference type="InterPro" id="IPR002913">
    <property type="entry name" value="START_lipid-bd_dom"/>
</dbReference>
<organism evidence="4 5">
    <name type="scientific">Stentor coeruleus</name>
    <dbReference type="NCBI Taxonomy" id="5963"/>
    <lineage>
        <taxon>Eukaryota</taxon>
        <taxon>Sar</taxon>
        <taxon>Alveolata</taxon>
        <taxon>Ciliophora</taxon>
        <taxon>Postciliodesmatophora</taxon>
        <taxon>Heterotrichea</taxon>
        <taxon>Heterotrichida</taxon>
        <taxon>Stentoridae</taxon>
        <taxon>Stentor</taxon>
    </lineage>
</organism>
<feature type="domain" description="START" evidence="3">
    <location>
        <begin position="462"/>
        <end position="648"/>
    </location>
</feature>
<evidence type="ECO:0000256" key="2">
    <source>
        <dbReference type="SAM" id="Phobius"/>
    </source>
</evidence>
<dbReference type="PANTHER" id="PTHR19308:SF14">
    <property type="entry name" value="START DOMAIN-CONTAINING PROTEIN"/>
    <property type="match status" value="1"/>
</dbReference>
<dbReference type="GO" id="GO:0005737">
    <property type="term" value="C:cytoplasm"/>
    <property type="evidence" value="ECO:0007669"/>
    <property type="project" value="UniProtKB-ARBA"/>
</dbReference>
<proteinExistence type="predicted"/>
<gene>
    <name evidence="4" type="ORF">SteCoe_29236</name>
</gene>
<dbReference type="SUPFAM" id="SSF55961">
    <property type="entry name" value="Bet v1-like"/>
    <property type="match status" value="1"/>
</dbReference>
<dbReference type="Pfam" id="PF01852">
    <property type="entry name" value="START"/>
    <property type="match status" value="1"/>
</dbReference>
<dbReference type="PANTHER" id="PTHR19308">
    <property type="entry name" value="PHOSPHATIDYLCHOLINE TRANSFER PROTEIN"/>
    <property type="match status" value="1"/>
</dbReference>
<accession>A0A1R2B6B8</accession>
<dbReference type="EMBL" id="MPUH01000909">
    <property type="protein sequence ID" value="OMJ72343.1"/>
    <property type="molecule type" value="Genomic_DNA"/>
</dbReference>
<name>A0A1R2B6B8_9CILI</name>
<keyword evidence="5" id="KW-1185">Reference proteome</keyword>
<feature type="region of interest" description="Disordered" evidence="1">
    <location>
        <begin position="383"/>
        <end position="417"/>
    </location>
</feature>
<keyword evidence="2" id="KW-0812">Transmembrane</keyword>
<dbReference type="PROSITE" id="PS50848">
    <property type="entry name" value="START"/>
    <property type="match status" value="1"/>
</dbReference>
<sequence>MKRRNSEILIRQSYPPLLQDECLKFESEIEKIFNEQMKTDRRYLASIICASLVIFFIVVLSTPLIITIIPAAIGACCIGHAIGRRWKRQKLHKQTMCREKKYEIRLISVMIYLKKLRKTKISINDFQGILERSFEDFLPAIILQSLNPRLSKSVRNLIKFMKTNAVHTCVLNAAARLEVSISSRENPGICAYRLRRFFIPLMHLLKQPLGKENHELEVVRKISEILQKEETEIMLLTYGPNQDTLIKSISSHPFLSACDVDNFRSCQAISDIFSITPGVNQQLSPTLRFYRRNSCNELNPIFSSSMPNKIIVSSLIKANNNFSEIVDIQETVMFESKNEPMSPKQGYILGSPTKLNFAAESPMPIMIRKSMPSLIEGNILDLERESDESSDSDKAKDEISEHGYEQEKEEEKDEERDMFVSVNENPIPIIFSDESEEISVHPKVHPYMDCFDLLLAIEKEPSNESSWRQCVNKPDSKVYQKKTGNSPICMIKAFCNIHFSARTVYTAIWNTEIRTKWDVIFHEFRLIDSQPFYDVLYYMIKTPFGITRRDWLQRRTEVHNYPEQDTIMLYYVSMEHPDMPPKKGVIRAETIISGYIIRPTGENTCSIVIVSQNDIKGLIPTALVNSVASKAPVDWVNSLIRGCKLVENLAN</sequence>
<dbReference type="OrthoDB" id="5403181at2759"/>
<reference evidence="4 5" key="1">
    <citation type="submission" date="2016-11" db="EMBL/GenBank/DDBJ databases">
        <title>The macronuclear genome of Stentor coeruleus: a giant cell with tiny introns.</title>
        <authorList>
            <person name="Slabodnick M."/>
            <person name="Ruby J.G."/>
            <person name="Reiff S.B."/>
            <person name="Swart E.C."/>
            <person name="Gosai S."/>
            <person name="Prabakaran S."/>
            <person name="Witkowska E."/>
            <person name="Larue G.E."/>
            <person name="Fisher S."/>
            <person name="Freeman R.M."/>
            <person name="Gunawardena J."/>
            <person name="Chu W."/>
            <person name="Stover N.A."/>
            <person name="Gregory B.D."/>
            <person name="Nowacki M."/>
            <person name="Derisi J."/>
            <person name="Roy S.W."/>
            <person name="Marshall W.F."/>
            <person name="Sood P."/>
        </authorList>
    </citation>
    <scope>NUCLEOTIDE SEQUENCE [LARGE SCALE GENOMIC DNA]</scope>
    <source>
        <strain evidence="4">WM001</strain>
    </source>
</reference>
<protein>
    <recommendedName>
        <fullName evidence="3">START domain-containing protein</fullName>
    </recommendedName>
</protein>
<evidence type="ECO:0000259" key="3">
    <source>
        <dbReference type="PROSITE" id="PS50848"/>
    </source>
</evidence>
<evidence type="ECO:0000313" key="4">
    <source>
        <dbReference type="EMBL" id="OMJ72343.1"/>
    </source>
</evidence>
<dbReference type="Gene3D" id="3.30.530.20">
    <property type="match status" value="1"/>
</dbReference>
<evidence type="ECO:0000256" key="1">
    <source>
        <dbReference type="SAM" id="MobiDB-lite"/>
    </source>
</evidence>
<dbReference type="AlphaFoldDB" id="A0A1R2B6B8"/>
<dbReference type="InterPro" id="IPR051213">
    <property type="entry name" value="START_lipid_transfer"/>
</dbReference>
<dbReference type="InterPro" id="IPR023393">
    <property type="entry name" value="START-like_dom_sf"/>
</dbReference>